<protein>
    <recommendedName>
        <fullName evidence="4">MICOS complex subunit</fullName>
    </recommendedName>
</protein>
<feature type="region of interest" description="Disordered" evidence="1">
    <location>
        <begin position="1"/>
        <end position="26"/>
    </location>
</feature>
<comment type="caution">
    <text evidence="2">The sequence shown here is derived from an EMBL/GenBank/DDBJ whole genome shotgun (WGS) entry which is preliminary data.</text>
</comment>
<dbReference type="EMBL" id="CANTFM010002693">
    <property type="protein sequence ID" value="CAI5747433.1"/>
    <property type="molecule type" value="Genomic_DNA"/>
</dbReference>
<sequence>MDKNEKKPRDAVLGAVSKHQDEASKDVRTVDENFVNQARDVVLSKVDHAKELTSAARDALGETAQQAWEVTKTFVTPVSDVFRRADGKEGTELRRYIGVARERLNVQLYAAQMQLQESKKIADNQFVPVKNTLQQLIIGSTVVICTELLKSNEFRREHPEMAAIAMAVVVGVPSLLISGKWSAVRNSAVAVGAGAAACYRWDKSVLEEAQVELEML</sequence>
<organism evidence="2 3">
    <name type="scientific">Peronospora destructor</name>
    <dbReference type="NCBI Taxonomy" id="86335"/>
    <lineage>
        <taxon>Eukaryota</taxon>
        <taxon>Sar</taxon>
        <taxon>Stramenopiles</taxon>
        <taxon>Oomycota</taxon>
        <taxon>Peronosporomycetes</taxon>
        <taxon>Peronosporales</taxon>
        <taxon>Peronosporaceae</taxon>
        <taxon>Peronospora</taxon>
    </lineage>
</organism>
<accession>A0AAV0VFT2</accession>
<evidence type="ECO:0000256" key="1">
    <source>
        <dbReference type="SAM" id="MobiDB-lite"/>
    </source>
</evidence>
<feature type="compositionally biased region" description="Basic and acidic residues" evidence="1">
    <location>
        <begin position="1"/>
        <end position="10"/>
    </location>
</feature>
<reference evidence="2" key="1">
    <citation type="submission" date="2022-12" db="EMBL/GenBank/DDBJ databases">
        <authorList>
            <person name="Webb A."/>
        </authorList>
    </citation>
    <scope>NUCLEOTIDE SEQUENCE</scope>
    <source>
        <strain evidence="2">Pd1</strain>
    </source>
</reference>
<dbReference type="Proteomes" id="UP001162029">
    <property type="component" value="Unassembled WGS sequence"/>
</dbReference>
<keyword evidence="3" id="KW-1185">Reference proteome</keyword>
<evidence type="ECO:0000313" key="2">
    <source>
        <dbReference type="EMBL" id="CAI5747433.1"/>
    </source>
</evidence>
<proteinExistence type="predicted"/>
<gene>
    <name evidence="2" type="ORF">PDE001_LOCUS12335</name>
</gene>
<dbReference type="AlphaFoldDB" id="A0AAV0VFT2"/>
<evidence type="ECO:0008006" key="4">
    <source>
        <dbReference type="Google" id="ProtNLM"/>
    </source>
</evidence>
<name>A0AAV0VFT2_9STRA</name>
<evidence type="ECO:0000313" key="3">
    <source>
        <dbReference type="Proteomes" id="UP001162029"/>
    </source>
</evidence>